<evidence type="ECO:0000256" key="7">
    <source>
        <dbReference type="SAM" id="Phobius"/>
    </source>
</evidence>
<keyword evidence="2" id="KW-1003">Cell membrane</keyword>
<proteinExistence type="predicted"/>
<evidence type="ECO:0000259" key="8">
    <source>
        <dbReference type="Pfam" id="PF13396"/>
    </source>
</evidence>
<evidence type="ECO:0000256" key="3">
    <source>
        <dbReference type="ARBA" id="ARBA00022692"/>
    </source>
</evidence>
<evidence type="ECO:0000256" key="5">
    <source>
        <dbReference type="ARBA" id="ARBA00023136"/>
    </source>
</evidence>
<comment type="subcellular location">
    <subcellularLocation>
        <location evidence="1">Cell membrane</location>
        <topology evidence="1">Multi-pass membrane protein</topology>
    </subcellularLocation>
</comment>
<feature type="transmembrane region" description="Helical" evidence="7">
    <location>
        <begin position="38"/>
        <end position="57"/>
    </location>
</feature>
<keyword evidence="5 7" id="KW-0472">Membrane</keyword>
<gene>
    <name evidence="9" type="ORF">M3M28_11185</name>
</gene>
<protein>
    <submittedName>
        <fullName evidence="9">PLDc N-terminal domain-containing protein</fullName>
    </submittedName>
</protein>
<feature type="domain" description="Cardiolipin synthase N-terminal" evidence="8">
    <location>
        <begin position="14"/>
        <end position="58"/>
    </location>
</feature>
<feature type="region of interest" description="Disordered" evidence="6">
    <location>
        <begin position="86"/>
        <end position="156"/>
    </location>
</feature>
<sequence>MGRWIILGVVVAVALTVYAVVDCAMSDANRTRIFRKPIWLVVVLLLPVIGPLLWIFMGKGPVGDDQRAPDNDIDYLRSIGDDKAHDDRIAELEDEMRKLDDEIEQARRTSMNQHPSNHTGALPTIEPDDEQPRKGDDNLGDAPGTGPDSDSEGTRS</sequence>
<feature type="compositionally biased region" description="Basic and acidic residues" evidence="6">
    <location>
        <begin position="86"/>
        <end position="107"/>
    </location>
</feature>
<feature type="compositionally biased region" description="Polar residues" evidence="6">
    <location>
        <begin position="108"/>
        <end position="119"/>
    </location>
</feature>
<evidence type="ECO:0000256" key="4">
    <source>
        <dbReference type="ARBA" id="ARBA00022989"/>
    </source>
</evidence>
<keyword evidence="3 7" id="KW-0812">Transmembrane</keyword>
<accession>A0ABY4MVZ7</accession>
<evidence type="ECO:0000256" key="1">
    <source>
        <dbReference type="ARBA" id="ARBA00004651"/>
    </source>
</evidence>
<organism evidence="9">
    <name type="scientific">Gulosibacter sediminis</name>
    <dbReference type="NCBI Taxonomy" id="1729695"/>
    <lineage>
        <taxon>Bacteria</taxon>
        <taxon>Bacillati</taxon>
        <taxon>Actinomycetota</taxon>
        <taxon>Actinomycetes</taxon>
        <taxon>Micrococcales</taxon>
        <taxon>Microbacteriaceae</taxon>
        <taxon>Gulosibacter</taxon>
    </lineage>
</organism>
<evidence type="ECO:0000256" key="2">
    <source>
        <dbReference type="ARBA" id="ARBA00022475"/>
    </source>
</evidence>
<dbReference type="InterPro" id="IPR027379">
    <property type="entry name" value="CLS_N"/>
</dbReference>
<reference evidence="9" key="1">
    <citation type="submission" date="2022-05" db="EMBL/GenBank/DDBJ databases">
        <title>Complete genome sequence of toluene-degrading Gulosibacter sediminis strain ACHW.36C.</title>
        <authorList>
            <person name="Wai A.C."/>
            <person name="Lai G.K."/>
            <person name="Griffin S.D."/>
            <person name="Leung F.C."/>
        </authorList>
    </citation>
    <scope>NUCLEOTIDE SEQUENCE [LARGE SCALE GENOMIC DNA]</scope>
    <source>
        <strain evidence="9">ACHW.36C</strain>
    </source>
</reference>
<evidence type="ECO:0000313" key="9">
    <source>
        <dbReference type="EMBL" id="UQN14596.1"/>
    </source>
</evidence>
<dbReference type="Pfam" id="PF13396">
    <property type="entry name" value="PLDc_N"/>
    <property type="match status" value="1"/>
</dbReference>
<name>A0ABY4MVZ7_9MICO</name>
<dbReference type="EMBL" id="CP097160">
    <property type="protein sequence ID" value="UQN14596.1"/>
    <property type="molecule type" value="Genomic_DNA"/>
</dbReference>
<evidence type="ECO:0000256" key="6">
    <source>
        <dbReference type="SAM" id="MobiDB-lite"/>
    </source>
</evidence>
<keyword evidence="4 7" id="KW-1133">Transmembrane helix</keyword>